<feature type="transmembrane region" description="Helical" evidence="2">
    <location>
        <begin position="30"/>
        <end position="50"/>
    </location>
</feature>
<reference evidence="3 4" key="1">
    <citation type="journal article" date="2019" name="Commun. Biol.">
        <title>The bagworm genome reveals a unique fibroin gene that provides high tensile strength.</title>
        <authorList>
            <person name="Kono N."/>
            <person name="Nakamura H."/>
            <person name="Ohtoshi R."/>
            <person name="Tomita M."/>
            <person name="Numata K."/>
            <person name="Arakawa K."/>
        </authorList>
    </citation>
    <scope>NUCLEOTIDE SEQUENCE [LARGE SCALE GENOMIC DNA]</scope>
</reference>
<evidence type="ECO:0000313" key="4">
    <source>
        <dbReference type="Proteomes" id="UP000299102"/>
    </source>
</evidence>
<evidence type="ECO:0000256" key="2">
    <source>
        <dbReference type="SAM" id="Phobius"/>
    </source>
</evidence>
<keyword evidence="2" id="KW-0812">Transmembrane</keyword>
<sequence length="329" mass="36949">MTKFVATIAILAYFIMYSARISFQQEILLLILWRFLHWHLIFFVVCHAAYRTDAICKALSTKLCARLALTHKHDSSYDRGILRRWMTAMEVKRPTFGARQLPLTITTPLTLLDLSATYLLVVLQLFNAYRTPIELRGPGSENLSSIGIRTVETAMLFFDIVSWPYHNGRLYLATFRSFVGFPHPIFGCGVLNLSDSRASRRSRGVISGYTPTSSSTVTAVSGSDGGVKCAPRTRGGAEPGKRTWRYDACSADGRATDTRSYASSRRAGRGQPARGRRFTRNYITVTTAFRMSLHMTFRTKIGIKIRFSAPTPEQLFMCAATRRANDARS</sequence>
<proteinExistence type="predicted"/>
<evidence type="ECO:0000313" key="3">
    <source>
        <dbReference type="EMBL" id="GBP65496.1"/>
    </source>
</evidence>
<accession>A0A4C1XNI9</accession>
<comment type="caution">
    <text evidence="3">The sequence shown here is derived from an EMBL/GenBank/DDBJ whole genome shotgun (WGS) entry which is preliminary data.</text>
</comment>
<evidence type="ECO:0000256" key="1">
    <source>
        <dbReference type="SAM" id="MobiDB-lite"/>
    </source>
</evidence>
<dbReference type="Proteomes" id="UP000299102">
    <property type="component" value="Unassembled WGS sequence"/>
</dbReference>
<dbReference type="AlphaFoldDB" id="A0A4C1XNI9"/>
<protein>
    <submittedName>
        <fullName evidence="3">Uncharacterized protein</fullName>
    </submittedName>
</protein>
<dbReference type="OrthoDB" id="10606453at2759"/>
<name>A0A4C1XNI9_EUMVA</name>
<keyword evidence="2" id="KW-1133">Transmembrane helix</keyword>
<dbReference type="EMBL" id="BGZK01000930">
    <property type="protein sequence ID" value="GBP65496.1"/>
    <property type="molecule type" value="Genomic_DNA"/>
</dbReference>
<keyword evidence="4" id="KW-1185">Reference proteome</keyword>
<gene>
    <name evidence="3" type="ORF">EVAR_38835_1</name>
</gene>
<feature type="region of interest" description="Disordered" evidence="1">
    <location>
        <begin position="217"/>
        <end position="238"/>
    </location>
</feature>
<keyword evidence="2" id="KW-0472">Membrane</keyword>
<organism evidence="3 4">
    <name type="scientific">Eumeta variegata</name>
    <name type="common">Bagworm moth</name>
    <name type="synonym">Eumeta japonica</name>
    <dbReference type="NCBI Taxonomy" id="151549"/>
    <lineage>
        <taxon>Eukaryota</taxon>
        <taxon>Metazoa</taxon>
        <taxon>Ecdysozoa</taxon>
        <taxon>Arthropoda</taxon>
        <taxon>Hexapoda</taxon>
        <taxon>Insecta</taxon>
        <taxon>Pterygota</taxon>
        <taxon>Neoptera</taxon>
        <taxon>Endopterygota</taxon>
        <taxon>Lepidoptera</taxon>
        <taxon>Glossata</taxon>
        <taxon>Ditrysia</taxon>
        <taxon>Tineoidea</taxon>
        <taxon>Psychidae</taxon>
        <taxon>Oiketicinae</taxon>
        <taxon>Eumeta</taxon>
    </lineage>
</organism>